<evidence type="ECO:0000313" key="2">
    <source>
        <dbReference type="EMBL" id="KAF2280122.1"/>
    </source>
</evidence>
<dbReference type="Proteomes" id="UP000800097">
    <property type="component" value="Unassembled WGS sequence"/>
</dbReference>
<dbReference type="RefSeq" id="XP_033657660.1">
    <property type="nucleotide sequence ID" value="XM_033799544.1"/>
</dbReference>
<gene>
    <name evidence="2" type="ORF">EI97DRAFT_439187</name>
</gene>
<accession>A0A6A6JU71</accession>
<dbReference type="AlphaFoldDB" id="A0A6A6JU71"/>
<evidence type="ECO:0000256" key="1">
    <source>
        <dbReference type="SAM" id="SignalP"/>
    </source>
</evidence>
<dbReference type="OrthoDB" id="3787932at2759"/>
<feature type="signal peptide" evidence="1">
    <location>
        <begin position="1"/>
        <end position="19"/>
    </location>
</feature>
<reference evidence="2" key="1">
    <citation type="journal article" date="2020" name="Stud. Mycol.">
        <title>101 Dothideomycetes genomes: a test case for predicting lifestyles and emergence of pathogens.</title>
        <authorList>
            <person name="Haridas S."/>
            <person name="Albert R."/>
            <person name="Binder M."/>
            <person name="Bloem J."/>
            <person name="Labutti K."/>
            <person name="Salamov A."/>
            <person name="Andreopoulos B."/>
            <person name="Baker S."/>
            <person name="Barry K."/>
            <person name="Bills G."/>
            <person name="Bluhm B."/>
            <person name="Cannon C."/>
            <person name="Castanera R."/>
            <person name="Culley D."/>
            <person name="Daum C."/>
            <person name="Ezra D."/>
            <person name="Gonzalez J."/>
            <person name="Henrissat B."/>
            <person name="Kuo A."/>
            <person name="Liang C."/>
            <person name="Lipzen A."/>
            <person name="Lutzoni F."/>
            <person name="Magnuson J."/>
            <person name="Mondo S."/>
            <person name="Nolan M."/>
            <person name="Ohm R."/>
            <person name="Pangilinan J."/>
            <person name="Park H.-J."/>
            <person name="Ramirez L."/>
            <person name="Alfaro M."/>
            <person name="Sun H."/>
            <person name="Tritt A."/>
            <person name="Yoshinaga Y."/>
            <person name="Zwiers L.-H."/>
            <person name="Turgeon B."/>
            <person name="Goodwin S."/>
            <person name="Spatafora J."/>
            <person name="Crous P."/>
            <person name="Grigoriev I."/>
        </authorList>
    </citation>
    <scope>NUCLEOTIDE SEQUENCE</scope>
    <source>
        <strain evidence="2">CBS 379.55</strain>
    </source>
</reference>
<keyword evidence="1" id="KW-0732">Signal</keyword>
<dbReference type="GeneID" id="54552719"/>
<name>A0A6A6JU71_WESOR</name>
<proteinExistence type="predicted"/>
<keyword evidence="3" id="KW-1185">Reference proteome</keyword>
<sequence>MKTTLILLNALVAVTGVSAQDVLADVMVYNSESCGKDANDPNLVSSGITVFKDVSEIKVVDGKPNGACMRQLWSVPGFEEENGQYNLHIDENTIPEDCEMVFYVELPAGSSSSGPDNCATFVRRVPSADACTTVSLRKEFGYAMCCGDENCSFAAKNNPFTSSSRAKRNVAAVKKSPLLRRDGCTFTPDDANAKPTTEYGPQVIISNTYNCPGTNDCEQEFQIGYSVEVTNSWGAEASLGGELWGAITASVSMSHQWSESKQTSWNGNYKYVIPAGGSGYMTFQPELECSPAGKFGDSCSDGVKGQHGKSPNIPFEYPMHPCVPHRVDPFAVRLLPLKQILLFMATGSLGRLIVFMRSGAADWRGVPPPPTSD</sequence>
<dbReference type="InterPro" id="IPR045702">
    <property type="entry name" value="DUF6060"/>
</dbReference>
<protein>
    <submittedName>
        <fullName evidence="2">Uncharacterized protein</fullName>
    </submittedName>
</protein>
<feature type="chain" id="PRO_5025354317" evidence="1">
    <location>
        <begin position="20"/>
        <end position="373"/>
    </location>
</feature>
<evidence type="ECO:0000313" key="3">
    <source>
        <dbReference type="Proteomes" id="UP000800097"/>
    </source>
</evidence>
<dbReference type="EMBL" id="ML986485">
    <property type="protein sequence ID" value="KAF2280122.1"/>
    <property type="molecule type" value="Genomic_DNA"/>
</dbReference>
<dbReference type="Pfam" id="PF19535">
    <property type="entry name" value="DUF6060"/>
    <property type="match status" value="1"/>
</dbReference>
<organism evidence="2 3">
    <name type="scientific">Westerdykella ornata</name>
    <dbReference type="NCBI Taxonomy" id="318751"/>
    <lineage>
        <taxon>Eukaryota</taxon>
        <taxon>Fungi</taxon>
        <taxon>Dikarya</taxon>
        <taxon>Ascomycota</taxon>
        <taxon>Pezizomycotina</taxon>
        <taxon>Dothideomycetes</taxon>
        <taxon>Pleosporomycetidae</taxon>
        <taxon>Pleosporales</taxon>
        <taxon>Sporormiaceae</taxon>
        <taxon>Westerdykella</taxon>
    </lineage>
</organism>